<organism evidence="1 2">
    <name type="scientific">Allisonella histaminiformans</name>
    <dbReference type="NCBI Taxonomy" id="209880"/>
    <lineage>
        <taxon>Bacteria</taxon>
        <taxon>Bacillati</taxon>
        <taxon>Bacillota</taxon>
        <taxon>Negativicutes</taxon>
        <taxon>Veillonellales</taxon>
        <taxon>Veillonellaceae</taxon>
        <taxon>Allisonella</taxon>
    </lineage>
</organism>
<dbReference type="Proteomes" id="UP000199689">
    <property type="component" value="Unassembled WGS sequence"/>
</dbReference>
<sequence>MQPLPLTIYIPDGWPEITPGYGAAISVNGTSYPLARGTKSGVNYLGYKNGNNVIQLTMQQLQELARDAAGRALNQNDTTTMKNGFSAYTNLVDNIRRLLATTRGNNDGHNAVYAINVDLKQAVAKNGYALDKADGTLELVKRSASISGIGSLTYGDTDGTIKTWDGQVQGLADGSQITYNTSIKDGSAYTRDRGSRNTANHGTYADSVDFNDITITDAEGHVISADANYDLSTTGTIQVNKAKLIIDTAGNTREYGQAAEVASDIVGAASIRHADTAVVNGDTAADILAEMGLYTTSDALVTTAGGQRTNHVGSYDLTAHFTDTSNYEVSAGVTGKEILTPKTIYAEVTGSGSDFDHIAWQVVRNPESQLVNGDQGVFQYGLGPVISRKDQLFGVDMTMNGRYPP</sequence>
<dbReference type="STRING" id="209880.SAMN02910343_01485"/>
<protein>
    <submittedName>
        <fullName evidence="1">Uncharacterized protein</fullName>
    </submittedName>
</protein>
<evidence type="ECO:0000313" key="1">
    <source>
        <dbReference type="EMBL" id="SDA59522.1"/>
    </source>
</evidence>
<dbReference type="OrthoDB" id="1863057at2"/>
<proteinExistence type="predicted"/>
<dbReference type="EMBL" id="FMXA01000025">
    <property type="protein sequence ID" value="SDA59522.1"/>
    <property type="molecule type" value="Genomic_DNA"/>
</dbReference>
<accession>A0A1G5WNC8</accession>
<evidence type="ECO:0000313" key="2">
    <source>
        <dbReference type="Proteomes" id="UP000199689"/>
    </source>
</evidence>
<dbReference type="AlphaFoldDB" id="A0A1G5WNC8"/>
<name>A0A1G5WNC8_9FIRM</name>
<dbReference type="RefSeq" id="WP_159427882.1">
    <property type="nucleotide sequence ID" value="NZ_FMXA01000025.1"/>
</dbReference>
<keyword evidence="2" id="KW-1185">Reference proteome</keyword>
<reference evidence="1 2" key="1">
    <citation type="submission" date="2016-10" db="EMBL/GenBank/DDBJ databases">
        <authorList>
            <person name="de Groot N.N."/>
        </authorList>
    </citation>
    <scope>NUCLEOTIDE SEQUENCE [LARGE SCALE GENOMIC DNA]</scope>
    <source>
        <strain evidence="1 2">DSM 15230</strain>
    </source>
</reference>
<gene>
    <name evidence="1" type="ORF">SAMN02910343_01485</name>
</gene>
<dbReference type="GeneID" id="87756478"/>